<gene>
    <name evidence="2" type="ORF">PBIL07802_LOCUS1936</name>
</gene>
<feature type="compositionally biased region" description="Pro residues" evidence="1">
    <location>
        <begin position="35"/>
        <end position="44"/>
    </location>
</feature>
<protein>
    <submittedName>
        <fullName evidence="2">Uncharacterized protein</fullName>
    </submittedName>
</protein>
<name>A0A7S3FY60_9EUKA</name>
<accession>A0A7S3FY60</accession>
<dbReference type="AlphaFoldDB" id="A0A7S3FY60"/>
<evidence type="ECO:0000256" key="1">
    <source>
        <dbReference type="SAM" id="MobiDB-lite"/>
    </source>
</evidence>
<sequence>MPRSPPSSSAPLFLACTPLPVSVPRRRAEDDKRPAPPPIAPPLSMPSEEAFASLSGEDFDSGDASGVFSFFCILFIADAPVNSSTCPSSASTRRCFRLSLSLSLSVCNCGI</sequence>
<evidence type="ECO:0000313" key="2">
    <source>
        <dbReference type="EMBL" id="CAE0239785.1"/>
    </source>
</evidence>
<proteinExistence type="predicted"/>
<dbReference type="EMBL" id="HBIB01003015">
    <property type="protein sequence ID" value="CAE0239785.1"/>
    <property type="molecule type" value="Transcribed_RNA"/>
</dbReference>
<feature type="region of interest" description="Disordered" evidence="1">
    <location>
        <begin position="23"/>
        <end position="47"/>
    </location>
</feature>
<reference evidence="2" key="1">
    <citation type="submission" date="2021-01" db="EMBL/GenBank/DDBJ databases">
        <authorList>
            <person name="Corre E."/>
            <person name="Pelletier E."/>
            <person name="Niang G."/>
            <person name="Scheremetjew M."/>
            <person name="Finn R."/>
            <person name="Kale V."/>
            <person name="Holt S."/>
            <person name="Cochrane G."/>
            <person name="Meng A."/>
            <person name="Brown T."/>
            <person name="Cohen L."/>
        </authorList>
    </citation>
    <scope>NUCLEOTIDE SEQUENCE</scope>
    <source>
        <strain evidence="2">NIES-2562</strain>
    </source>
</reference>
<organism evidence="2">
    <name type="scientific">Palpitomonas bilix</name>
    <dbReference type="NCBI Taxonomy" id="652834"/>
    <lineage>
        <taxon>Eukaryota</taxon>
        <taxon>Eukaryota incertae sedis</taxon>
    </lineage>
</organism>
<dbReference type="PROSITE" id="PS51257">
    <property type="entry name" value="PROKAR_LIPOPROTEIN"/>
    <property type="match status" value="1"/>
</dbReference>